<dbReference type="CDD" id="cd01428">
    <property type="entry name" value="ADK"/>
    <property type="match status" value="1"/>
</dbReference>
<dbReference type="EC" id="2.7.4.3" evidence="5 7"/>
<feature type="binding site" evidence="5">
    <location>
        <position position="106"/>
    </location>
    <ligand>
        <name>ATP</name>
        <dbReference type="ChEBI" id="CHEBI:30616"/>
    </ligand>
</feature>
<comment type="function">
    <text evidence="5">Catalyzes the reversible transfer of the terminal phosphate group between ATP and AMP. Plays an important role in cellular energy homeostasis and in adenine nucleotide metabolism.</text>
</comment>
<comment type="caution">
    <text evidence="8">The sequence shown here is derived from an EMBL/GenBank/DDBJ whole genome shotgun (WGS) entry which is preliminary data.</text>
</comment>
<evidence type="ECO:0000256" key="5">
    <source>
        <dbReference type="HAMAP-Rule" id="MF_00235"/>
    </source>
</evidence>
<dbReference type="HAMAP" id="MF_00235">
    <property type="entry name" value="Adenylate_kinase_Adk"/>
    <property type="match status" value="1"/>
</dbReference>
<evidence type="ECO:0000256" key="6">
    <source>
        <dbReference type="RuleBase" id="RU003330"/>
    </source>
</evidence>
<feature type="binding site" evidence="5">
    <location>
        <position position="18"/>
    </location>
    <ligand>
        <name>AMP</name>
        <dbReference type="ChEBI" id="CHEBI:456215"/>
    </ligand>
</feature>
<dbReference type="GO" id="GO:0016301">
    <property type="term" value="F:kinase activity"/>
    <property type="evidence" value="ECO:0007669"/>
    <property type="project" value="UniProtKB-KW"/>
</dbReference>
<gene>
    <name evidence="5" type="primary">adk</name>
    <name evidence="8" type="ORF">SAMN06265222_103136</name>
</gene>
<keyword evidence="4 5" id="KW-0418">Kinase</keyword>
<feature type="binding site" evidence="5">
    <location>
        <position position="71"/>
    </location>
    <ligand>
        <name>AMP</name>
        <dbReference type="ChEBI" id="CHEBI:456215"/>
    </ligand>
</feature>
<keyword evidence="1 5" id="KW-0808">Transferase</keyword>
<protein>
    <recommendedName>
        <fullName evidence="5 7">Adenylate kinase</fullName>
        <shortName evidence="5">AK</shortName>
        <ecNumber evidence="5 7">2.7.4.3</ecNumber>
    </recommendedName>
    <alternativeName>
        <fullName evidence="5">ATP-AMP transphosphorylase</fullName>
    </alternativeName>
    <alternativeName>
        <fullName evidence="5">ATP:AMP phosphotransferase</fullName>
    </alternativeName>
    <alternativeName>
        <fullName evidence="5">Adenylate monophosphate kinase</fullName>
    </alternativeName>
</protein>
<organism evidence="8 9">
    <name type="scientific">Neorhodopirellula lusitana</name>
    <dbReference type="NCBI Taxonomy" id="445327"/>
    <lineage>
        <taxon>Bacteria</taxon>
        <taxon>Pseudomonadati</taxon>
        <taxon>Planctomycetota</taxon>
        <taxon>Planctomycetia</taxon>
        <taxon>Pirellulales</taxon>
        <taxon>Pirellulaceae</taxon>
        <taxon>Neorhodopirellula</taxon>
    </lineage>
</organism>
<keyword evidence="5 7" id="KW-0067">ATP-binding</keyword>
<comment type="domain">
    <text evidence="5">Consists of three domains, a large central CORE domain and two small peripheral domains, NMPbind and LID, which undergo movements during catalysis. The LID domain closes over the site of phosphoryl transfer upon ATP binding. Assembling and dissambling the active center during each catalytic cycle provides an effective means to prevent ATP hydrolysis.</text>
</comment>
<keyword evidence="2 5" id="KW-0545">Nucleotide biosynthesis</keyword>
<dbReference type="EMBL" id="FXUG01000003">
    <property type="protein sequence ID" value="SMP50617.1"/>
    <property type="molecule type" value="Genomic_DNA"/>
</dbReference>
<evidence type="ECO:0000256" key="2">
    <source>
        <dbReference type="ARBA" id="ARBA00022727"/>
    </source>
</evidence>
<evidence type="ECO:0000313" key="9">
    <source>
        <dbReference type="Proteomes" id="UP001158067"/>
    </source>
</evidence>
<comment type="similarity">
    <text evidence="5 6">Belongs to the adenylate kinase family.</text>
</comment>
<comment type="subcellular location">
    <subcellularLocation>
        <location evidence="5 7">Cytoplasm</location>
    </subcellularLocation>
</comment>
<feature type="binding site" evidence="5">
    <location>
        <position position="112"/>
    </location>
    <ligand>
        <name>AMP</name>
        <dbReference type="ChEBI" id="CHEBI:456215"/>
    </ligand>
</feature>
<name>A0ABY1PYD6_9BACT</name>
<dbReference type="Gene3D" id="3.40.50.300">
    <property type="entry name" value="P-loop containing nucleotide triphosphate hydrolases"/>
    <property type="match status" value="1"/>
</dbReference>
<comment type="pathway">
    <text evidence="5">Purine metabolism; AMP biosynthesis via salvage pathway; AMP from ADP: step 1/1.</text>
</comment>
<keyword evidence="5" id="KW-0963">Cytoplasm</keyword>
<dbReference type="Pfam" id="PF00406">
    <property type="entry name" value="ADK"/>
    <property type="match status" value="1"/>
</dbReference>
<dbReference type="PROSITE" id="PS00113">
    <property type="entry name" value="ADENYLATE_KINASE"/>
    <property type="match status" value="1"/>
</dbReference>
<comment type="caution">
    <text evidence="5">Lacks conserved residue(s) required for the propagation of feature annotation.</text>
</comment>
<dbReference type="InterPro" id="IPR027417">
    <property type="entry name" value="P-loop_NTPase"/>
</dbReference>
<evidence type="ECO:0000256" key="4">
    <source>
        <dbReference type="ARBA" id="ARBA00022777"/>
    </source>
</evidence>
<feature type="binding site" evidence="5">
    <location>
        <position position="123"/>
    </location>
    <ligand>
        <name>AMP</name>
        <dbReference type="ChEBI" id="CHEBI:456215"/>
    </ligand>
</feature>
<evidence type="ECO:0000256" key="1">
    <source>
        <dbReference type="ARBA" id="ARBA00022679"/>
    </source>
</evidence>
<dbReference type="InterPro" id="IPR000850">
    <property type="entry name" value="Adenylat/UMP-CMP_kin"/>
</dbReference>
<dbReference type="PANTHER" id="PTHR23359">
    <property type="entry name" value="NUCLEOTIDE KINASE"/>
    <property type="match status" value="1"/>
</dbReference>
<dbReference type="PRINTS" id="PR00094">
    <property type="entry name" value="ADENYLTKNASE"/>
</dbReference>
<reference evidence="8 9" key="1">
    <citation type="submission" date="2017-05" db="EMBL/GenBank/DDBJ databases">
        <authorList>
            <person name="Varghese N."/>
            <person name="Submissions S."/>
        </authorList>
    </citation>
    <scope>NUCLEOTIDE SEQUENCE [LARGE SCALE GENOMIC DNA]</scope>
    <source>
        <strain evidence="8 9">DSM 25457</strain>
    </source>
</reference>
<feature type="binding site" evidence="5">
    <location>
        <position position="151"/>
    </location>
    <ligand>
        <name>ATP</name>
        <dbReference type="ChEBI" id="CHEBI:30616"/>
    </ligand>
</feature>
<feature type="binding site" evidence="5">
    <location>
        <begin position="64"/>
        <end position="67"/>
    </location>
    <ligand>
        <name>AMP</name>
        <dbReference type="ChEBI" id="CHEBI:456215"/>
    </ligand>
</feature>
<keyword evidence="3 5" id="KW-0547">Nucleotide-binding</keyword>
<proteinExistence type="inferred from homology"/>
<evidence type="ECO:0000313" key="8">
    <source>
        <dbReference type="EMBL" id="SMP50617.1"/>
    </source>
</evidence>
<comment type="catalytic activity">
    <reaction evidence="5 7">
        <text>AMP + ATP = 2 ADP</text>
        <dbReference type="Rhea" id="RHEA:12973"/>
        <dbReference type="ChEBI" id="CHEBI:30616"/>
        <dbReference type="ChEBI" id="CHEBI:456215"/>
        <dbReference type="ChEBI" id="CHEBI:456216"/>
        <dbReference type="EC" id="2.7.4.3"/>
    </reaction>
</comment>
<dbReference type="SUPFAM" id="SSF52540">
    <property type="entry name" value="P-loop containing nucleoside triphosphate hydrolases"/>
    <property type="match status" value="1"/>
</dbReference>
<evidence type="ECO:0000256" key="7">
    <source>
        <dbReference type="RuleBase" id="RU003331"/>
    </source>
</evidence>
<dbReference type="Proteomes" id="UP001158067">
    <property type="component" value="Unassembled WGS sequence"/>
</dbReference>
<comment type="subunit">
    <text evidence="5 7">Monomer.</text>
</comment>
<accession>A0ABY1PYD6</accession>
<sequence length="165" mass="18535">MLSGKLKIPHISTGEMLRNLGGESAQMVHSRIDRGHFAPDDFMLPLMKDRLSQPDCDSGYLLDGFPRTMVQAEAFDASLSAADHQLEHVVHLEVDPEELVARLAFRQRTGERLDDSAEFIRERFQIYAERTAPLLSFYRDQGLVRDINGTQSAEDVFAEVLAATS</sequence>
<keyword evidence="9" id="KW-1185">Reference proteome</keyword>
<evidence type="ECO:0000256" key="3">
    <source>
        <dbReference type="ARBA" id="ARBA00022741"/>
    </source>
</evidence>
<dbReference type="InterPro" id="IPR033690">
    <property type="entry name" value="Adenylat_kinase_CS"/>
</dbReference>
<feature type="binding site" evidence="5">
    <location>
        <position position="13"/>
    </location>
    <ligand>
        <name>AMP</name>
        <dbReference type="ChEBI" id="CHEBI:456215"/>
    </ligand>
</feature>